<keyword evidence="3" id="KW-1185">Reference proteome</keyword>
<feature type="signal peptide" evidence="1">
    <location>
        <begin position="1"/>
        <end position="26"/>
    </location>
</feature>
<proteinExistence type="predicted"/>
<sequence>MAGRSVTTRRLLAAATVMGVALSLCGCSSMDADGNAAVLSRVERAHDRLQGFLSSSSTGPETDLLAEIDEKLEEDIRDVTEREYADYGGARQGLFDFEQSELEVRAKFLLATGVMSGGFSSQVVEYYTCIDLRGERTTREHAVEVTSTPCPSRFVDIFGLDLATFVDVSQLDLKTIT</sequence>
<dbReference type="EMBL" id="JBEPSJ010000002">
    <property type="protein sequence ID" value="MET4582963.1"/>
    <property type="molecule type" value="Genomic_DNA"/>
</dbReference>
<evidence type="ECO:0000256" key="1">
    <source>
        <dbReference type="SAM" id="SignalP"/>
    </source>
</evidence>
<comment type="caution">
    <text evidence="2">The sequence shown here is derived from an EMBL/GenBank/DDBJ whole genome shotgun (WGS) entry which is preliminary data.</text>
</comment>
<reference evidence="2 3" key="1">
    <citation type="submission" date="2024-06" db="EMBL/GenBank/DDBJ databases">
        <title>Sorghum-associated microbial communities from plants grown in Nebraska, USA.</title>
        <authorList>
            <person name="Schachtman D."/>
        </authorList>
    </citation>
    <scope>NUCLEOTIDE SEQUENCE [LARGE SCALE GENOMIC DNA]</scope>
    <source>
        <strain evidence="2 3">2857</strain>
    </source>
</reference>
<gene>
    <name evidence="2" type="ORF">ABIE21_002473</name>
</gene>
<protein>
    <submittedName>
        <fullName evidence="2">Uncharacterized protein</fullName>
    </submittedName>
</protein>
<dbReference type="Proteomes" id="UP001549257">
    <property type="component" value="Unassembled WGS sequence"/>
</dbReference>
<organism evidence="2 3">
    <name type="scientific">Conyzicola nivalis</name>
    <dbReference type="NCBI Taxonomy" id="1477021"/>
    <lineage>
        <taxon>Bacteria</taxon>
        <taxon>Bacillati</taxon>
        <taxon>Actinomycetota</taxon>
        <taxon>Actinomycetes</taxon>
        <taxon>Micrococcales</taxon>
        <taxon>Microbacteriaceae</taxon>
        <taxon>Conyzicola</taxon>
    </lineage>
</organism>
<dbReference type="RefSeq" id="WP_354025112.1">
    <property type="nucleotide sequence ID" value="NZ_JBEPSJ010000002.1"/>
</dbReference>
<evidence type="ECO:0000313" key="2">
    <source>
        <dbReference type="EMBL" id="MET4582963.1"/>
    </source>
</evidence>
<feature type="chain" id="PRO_5046632457" evidence="1">
    <location>
        <begin position="27"/>
        <end position="177"/>
    </location>
</feature>
<evidence type="ECO:0000313" key="3">
    <source>
        <dbReference type="Proteomes" id="UP001549257"/>
    </source>
</evidence>
<dbReference type="PROSITE" id="PS51257">
    <property type="entry name" value="PROKAR_LIPOPROTEIN"/>
    <property type="match status" value="1"/>
</dbReference>
<name>A0ABV2QQ14_9MICO</name>
<accession>A0ABV2QQ14</accession>
<keyword evidence="1" id="KW-0732">Signal</keyword>